<feature type="non-terminal residue" evidence="1">
    <location>
        <position position="1"/>
    </location>
</feature>
<organism evidence="1 2">
    <name type="scientific">Obba rivulosa</name>
    <dbReference type="NCBI Taxonomy" id="1052685"/>
    <lineage>
        <taxon>Eukaryota</taxon>
        <taxon>Fungi</taxon>
        <taxon>Dikarya</taxon>
        <taxon>Basidiomycota</taxon>
        <taxon>Agaricomycotina</taxon>
        <taxon>Agaricomycetes</taxon>
        <taxon>Polyporales</taxon>
        <taxon>Gelatoporiaceae</taxon>
        <taxon>Obba</taxon>
    </lineage>
</organism>
<evidence type="ECO:0000313" key="1">
    <source>
        <dbReference type="EMBL" id="OCH93946.1"/>
    </source>
</evidence>
<evidence type="ECO:0000313" key="2">
    <source>
        <dbReference type="Proteomes" id="UP000250043"/>
    </source>
</evidence>
<protein>
    <recommendedName>
        <fullName evidence="3">Carbohydrate-binding module family 19 domain-containing protein</fullName>
    </recommendedName>
</protein>
<evidence type="ECO:0008006" key="3">
    <source>
        <dbReference type="Google" id="ProtNLM"/>
    </source>
</evidence>
<dbReference type="AlphaFoldDB" id="A0A8E2DQN2"/>
<reference evidence="1 2" key="1">
    <citation type="submission" date="2016-07" db="EMBL/GenBank/DDBJ databases">
        <title>Draft genome of the white-rot fungus Obba rivulosa 3A-2.</title>
        <authorList>
            <consortium name="DOE Joint Genome Institute"/>
            <person name="Miettinen O."/>
            <person name="Riley R."/>
            <person name="Acob R."/>
            <person name="Barry K."/>
            <person name="Cullen D."/>
            <person name="De Vries R."/>
            <person name="Hainaut M."/>
            <person name="Hatakka A."/>
            <person name="Henrissat B."/>
            <person name="Hilden K."/>
            <person name="Kuo R."/>
            <person name="Labutti K."/>
            <person name="Lipzen A."/>
            <person name="Makela M.R."/>
            <person name="Sandor L."/>
            <person name="Spatafora J.W."/>
            <person name="Grigoriev I.V."/>
            <person name="Hibbett D.S."/>
        </authorList>
    </citation>
    <scope>NUCLEOTIDE SEQUENCE [LARGE SCALE GENOMIC DNA]</scope>
    <source>
        <strain evidence="1 2">3A-2</strain>
    </source>
</reference>
<name>A0A8E2DQN2_9APHY</name>
<dbReference type="EMBL" id="KV722349">
    <property type="protein sequence ID" value="OCH93946.1"/>
    <property type="molecule type" value="Genomic_DNA"/>
</dbReference>
<feature type="non-terminal residue" evidence="1">
    <location>
        <position position="144"/>
    </location>
</feature>
<keyword evidence="2" id="KW-1185">Reference proteome</keyword>
<dbReference type="Proteomes" id="UP000250043">
    <property type="component" value="Unassembled WGS sequence"/>
</dbReference>
<sequence>PLSLAYLDALLTMSRATTWKALALLTYLACVSSINAAPTSFEKQNALDAQQLNAQFATLKATDACTEGQQACVESAFAQCVNGTWTLTQCVKDTSCVALPLVNKPGTTISCDTQSDALQRFQDAGVQGGLTGNDASAASSAVPS</sequence>
<gene>
    <name evidence="1" type="ORF">OBBRIDRAFT_712920</name>
</gene>
<proteinExistence type="predicted"/>
<accession>A0A8E2DQN2</accession>
<dbReference type="OrthoDB" id="2362516at2759"/>